<keyword evidence="2" id="KW-1185">Reference proteome</keyword>
<dbReference type="EMBL" id="PZQS01000006">
    <property type="protein sequence ID" value="PVD28484.1"/>
    <property type="molecule type" value="Genomic_DNA"/>
</dbReference>
<organism evidence="1 2">
    <name type="scientific">Pomacea canaliculata</name>
    <name type="common">Golden apple snail</name>
    <dbReference type="NCBI Taxonomy" id="400727"/>
    <lineage>
        <taxon>Eukaryota</taxon>
        <taxon>Metazoa</taxon>
        <taxon>Spiralia</taxon>
        <taxon>Lophotrochozoa</taxon>
        <taxon>Mollusca</taxon>
        <taxon>Gastropoda</taxon>
        <taxon>Caenogastropoda</taxon>
        <taxon>Architaenioglossa</taxon>
        <taxon>Ampullarioidea</taxon>
        <taxon>Ampullariidae</taxon>
        <taxon>Pomacea</taxon>
    </lineage>
</organism>
<sequence length="100" mass="10683">MKGGFQTAIAPEAADTIFHRGSRTSSEADAPWFQELVEASLSPSTASFITRPPVLASFSLARLARSADDIVKAPKVVVLLEVSKAEDDNEIPEQVRAVTA</sequence>
<gene>
    <name evidence="1" type="ORF">C0Q70_11072</name>
</gene>
<dbReference type="Proteomes" id="UP000245119">
    <property type="component" value="Linkage Group LG6"/>
</dbReference>
<dbReference type="AlphaFoldDB" id="A0A2T7P4X7"/>
<evidence type="ECO:0000313" key="1">
    <source>
        <dbReference type="EMBL" id="PVD28484.1"/>
    </source>
</evidence>
<evidence type="ECO:0000313" key="2">
    <source>
        <dbReference type="Proteomes" id="UP000245119"/>
    </source>
</evidence>
<name>A0A2T7P4X7_POMCA</name>
<comment type="caution">
    <text evidence="1">The sequence shown here is derived from an EMBL/GenBank/DDBJ whole genome shotgun (WGS) entry which is preliminary data.</text>
</comment>
<reference evidence="1 2" key="1">
    <citation type="submission" date="2018-04" db="EMBL/GenBank/DDBJ databases">
        <title>The genome of golden apple snail Pomacea canaliculata provides insight into stress tolerance and invasive adaptation.</title>
        <authorList>
            <person name="Liu C."/>
            <person name="Liu B."/>
            <person name="Ren Y."/>
            <person name="Zhang Y."/>
            <person name="Wang H."/>
            <person name="Li S."/>
            <person name="Jiang F."/>
            <person name="Yin L."/>
            <person name="Zhang G."/>
            <person name="Qian W."/>
            <person name="Fan W."/>
        </authorList>
    </citation>
    <scope>NUCLEOTIDE SEQUENCE [LARGE SCALE GENOMIC DNA]</scope>
    <source>
        <strain evidence="1">SZHN2017</strain>
        <tissue evidence="1">Muscle</tissue>
    </source>
</reference>
<protein>
    <submittedName>
        <fullName evidence="1">Uncharacterized protein</fullName>
    </submittedName>
</protein>
<accession>A0A2T7P4X7</accession>
<proteinExistence type="predicted"/>